<dbReference type="InterPro" id="IPR003105">
    <property type="entry name" value="SRA_YDG"/>
</dbReference>
<comment type="subcellular location">
    <subcellularLocation>
        <location evidence="2">Nucleus</location>
    </subcellularLocation>
</comment>
<dbReference type="PANTHER" id="PTHR14140">
    <property type="entry name" value="E3 UBIQUITIN-PROTEIN LIGASE UHRF-RELATED"/>
    <property type="match status" value="1"/>
</dbReference>
<evidence type="ECO:0000256" key="3">
    <source>
        <dbReference type="SAM" id="MobiDB-lite"/>
    </source>
</evidence>
<evidence type="ECO:0000313" key="6">
    <source>
        <dbReference type="Proteomes" id="UP001291926"/>
    </source>
</evidence>
<comment type="caution">
    <text evidence="5">The sequence shown here is derived from an EMBL/GenBank/DDBJ whole genome shotgun (WGS) entry which is preliminary data.</text>
</comment>
<sequence length="280" mass="31525">NFDLFLLQTPCGQNFCLQCFKKMVEQRGSRKMCGFCRKQIPPKMEREPHINSAIVMAIRKAKLSESTSYSRGANSHFIRNQDRPNKAFTTEKAKKNGNANASCGKVFVTNPRDYFGPITTENDPKRNQGVLVGETWEHRMECKQWGAHLEHVGGIAGNAKHGAVSVALSGGYEEDEDHGDWFIYTEIGGRELKEGNKRTCKKQTSDLKFTLHNEALCVSCLNGYPIRVVREKHFSYAPQTGVCYDGIYKEESGRWIWVKPQPPSEEGPRACGDNTEGAKK</sequence>
<dbReference type="SUPFAM" id="SSF88697">
    <property type="entry name" value="PUA domain-like"/>
    <property type="match status" value="1"/>
</dbReference>
<dbReference type="InterPro" id="IPR015947">
    <property type="entry name" value="PUA-like_sf"/>
</dbReference>
<reference evidence="5 6" key="1">
    <citation type="journal article" date="2023" name="bioRxiv">
        <title>Genome report: Whole genome sequence and annotation of Penstemon davidsonii.</title>
        <authorList>
            <person name="Ostevik K.L."/>
            <person name="Alabady M."/>
            <person name="Zhang M."/>
            <person name="Rausher M.D."/>
        </authorList>
    </citation>
    <scope>NUCLEOTIDE SEQUENCE [LARGE SCALE GENOMIC DNA]</scope>
    <source>
        <strain evidence="5">DNT005</strain>
        <tissue evidence="5">Whole leaf</tissue>
    </source>
</reference>
<keyword evidence="6" id="KW-1185">Reference proteome</keyword>
<dbReference type="InterPro" id="IPR045134">
    <property type="entry name" value="UHRF1/2-like"/>
</dbReference>
<accession>A0ABR0D893</accession>
<proteinExistence type="predicted"/>
<dbReference type="Gene3D" id="2.30.280.10">
    <property type="entry name" value="SRA-YDG"/>
    <property type="match status" value="1"/>
</dbReference>
<dbReference type="EMBL" id="JAYDYQ010002533">
    <property type="protein sequence ID" value="KAK4485215.1"/>
    <property type="molecule type" value="Genomic_DNA"/>
</dbReference>
<feature type="domain" description="YDG" evidence="4">
    <location>
        <begin position="125"/>
        <end position="272"/>
    </location>
</feature>
<organism evidence="5 6">
    <name type="scientific">Penstemon davidsonii</name>
    <dbReference type="NCBI Taxonomy" id="160366"/>
    <lineage>
        <taxon>Eukaryota</taxon>
        <taxon>Viridiplantae</taxon>
        <taxon>Streptophyta</taxon>
        <taxon>Embryophyta</taxon>
        <taxon>Tracheophyta</taxon>
        <taxon>Spermatophyta</taxon>
        <taxon>Magnoliopsida</taxon>
        <taxon>eudicotyledons</taxon>
        <taxon>Gunneridae</taxon>
        <taxon>Pentapetalae</taxon>
        <taxon>asterids</taxon>
        <taxon>lamiids</taxon>
        <taxon>Lamiales</taxon>
        <taxon>Plantaginaceae</taxon>
        <taxon>Cheloneae</taxon>
        <taxon>Penstemon</taxon>
    </lineage>
</organism>
<dbReference type="PROSITE" id="PS51015">
    <property type="entry name" value="YDG"/>
    <property type="match status" value="1"/>
</dbReference>
<dbReference type="SMART" id="SM00466">
    <property type="entry name" value="SRA"/>
    <property type="match status" value="1"/>
</dbReference>
<protein>
    <recommendedName>
        <fullName evidence="4">YDG domain-containing protein</fullName>
    </recommendedName>
</protein>
<dbReference type="InterPro" id="IPR036987">
    <property type="entry name" value="SRA-YDG_sf"/>
</dbReference>
<gene>
    <name evidence="5" type="ORF">RD792_007842</name>
</gene>
<dbReference type="Proteomes" id="UP001291926">
    <property type="component" value="Unassembled WGS sequence"/>
</dbReference>
<feature type="non-terminal residue" evidence="5">
    <location>
        <position position="1"/>
    </location>
</feature>
<feature type="region of interest" description="Disordered" evidence="3">
    <location>
        <begin position="259"/>
        <end position="280"/>
    </location>
</feature>
<evidence type="ECO:0000259" key="4">
    <source>
        <dbReference type="PROSITE" id="PS51015"/>
    </source>
</evidence>
<dbReference type="SUPFAM" id="SSF57850">
    <property type="entry name" value="RING/U-box"/>
    <property type="match status" value="1"/>
</dbReference>
<dbReference type="InterPro" id="IPR013083">
    <property type="entry name" value="Znf_RING/FYVE/PHD"/>
</dbReference>
<dbReference type="PANTHER" id="PTHR14140:SF27">
    <property type="entry name" value="OS04G0289800 PROTEIN"/>
    <property type="match status" value="1"/>
</dbReference>
<name>A0ABR0D893_9LAMI</name>
<dbReference type="Gene3D" id="3.30.40.10">
    <property type="entry name" value="Zinc/RING finger domain, C3HC4 (zinc finger)"/>
    <property type="match status" value="1"/>
</dbReference>
<evidence type="ECO:0000313" key="5">
    <source>
        <dbReference type="EMBL" id="KAK4485215.1"/>
    </source>
</evidence>
<keyword evidence="1 2" id="KW-0539">Nucleus</keyword>
<evidence type="ECO:0000256" key="1">
    <source>
        <dbReference type="ARBA" id="ARBA00023242"/>
    </source>
</evidence>
<dbReference type="Pfam" id="PF02182">
    <property type="entry name" value="SAD_SRA"/>
    <property type="match status" value="1"/>
</dbReference>
<evidence type="ECO:0000256" key="2">
    <source>
        <dbReference type="PROSITE-ProRule" id="PRU00358"/>
    </source>
</evidence>